<gene>
    <name evidence="1" type="ORF">Q604_UNBC13741G0001</name>
</gene>
<accession>W1XNT0</accession>
<comment type="caution">
    <text evidence="1">The sequence shown here is derived from an EMBL/GenBank/DDBJ whole genome shotgun (WGS) entry which is preliminary data.</text>
</comment>
<dbReference type="EMBL" id="AZMM01013741">
    <property type="protein sequence ID" value="ETJ31776.1"/>
    <property type="molecule type" value="Genomic_DNA"/>
</dbReference>
<dbReference type="Pfam" id="PF10688">
    <property type="entry name" value="Imp-YgjV"/>
    <property type="match status" value="1"/>
</dbReference>
<dbReference type="AlphaFoldDB" id="W1XNT0"/>
<protein>
    <submittedName>
        <fullName evidence="1">Inner membrane protein ygjV</fullName>
    </submittedName>
</protein>
<name>W1XNT0_9ZZZZ</name>
<feature type="non-terminal residue" evidence="1">
    <location>
        <position position="70"/>
    </location>
</feature>
<proteinExistence type="predicted"/>
<sequence length="70" mass="7795">LWVMAIFIVLTGGIGLAKFHHPVELLPVIGTIVSTWALFRCKGLTMRCVMWFSTCCWVIHNFWAGSIGGT</sequence>
<feature type="non-terminal residue" evidence="1">
    <location>
        <position position="1"/>
    </location>
</feature>
<evidence type="ECO:0000313" key="1">
    <source>
        <dbReference type="EMBL" id="ETJ31776.1"/>
    </source>
</evidence>
<dbReference type="InterPro" id="IPR019629">
    <property type="entry name" value="Uncharacterised_HI1736/YgjV"/>
</dbReference>
<reference evidence="1" key="1">
    <citation type="submission" date="2013-12" db="EMBL/GenBank/DDBJ databases">
        <title>A Varibaculum cambriense genome reconstructed from a premature infant gut community with otherwise low bacterial novelty that shifts toward anaerobic metabolism during the third week of life.</title>
        <authorList>
            <person name="Brown C.T."/>
            <person name="Sharon I."/>
            <person name="Thomas B.C."/>
            <person name="Castelle C.J."/>
            <person name="Morowitz M.J."/>
            <person name="Banfield J.F."/>
        </authorList>
    </citation>
    <scope>NUCLEOTIDE SEQUENCE</scope>
</reference>
<organism evidence="1">
    <name type="scientific">human gut metagenome</name>
    <dbReference type="NCBI Taxonomy" id="408170"/>
    <lineage>
        <taxon>unclassified sequences</taxon>
        <taxon>metagenomes</taxon>
        <taxon>organismal metagenomes</taxon>
    </lineage>
</organism>